<keyword evidence="4" id="KW-0902">Two-component regulatory system</keyword>
<dbReference type="SUPFAM" id="SSF46689">
    <property type="entry name" value="Homeodomain-like"/>
    <property type="match status" value="1"/>
</dbReference>
<evidence type="ECO:0000313" key="12">
    <source>
        <dbReference type="Proteomes" id="UP001256711"/>
    </source>
</evidence>
<protein>
    <submittedName>
        <fullName evidence="11">Response regulator</fullName>
    </submittedName>
</protein>
<dbReference type="SMART" id="SM00448">
    <property type="entry name" value="REC"/>
    <property type="match status" value="1"/>
</dbReference>
<dbReference type="PROSITE" id="PS01124">
    <property type="entry name" value="HTH_ARAC_FAMILY_2"/>
    <property type="match status" value="1"/>
</dbReference>
<feature type="modified residue" description="4-aspartylphosphate" evidence="8">
    <location>
        <position position="55"/>
    </location>
</feature>
<keyword evidence="2" id="KW-0963">Cytoplasm</keyword>
<dbReference type="PROSITE" id="PS00041">
    <property type="entry name" value="HTH_ARAC_FAMILY_1"/>
    <property type="match status" value="1"/>
</dbReference>
<dbReference type="InterPro" id="IPR011006">
    <property type="entry name" value="CheY-like_superfamily"/>
</dbReference>
<dbReference type="Proteomes" id="UP001256711">
    <property type="component" value="Unassembled WGS sequence"/>
</dbReference>
<comment type="subcellular location">
    <subcellularLocation>
        <location evidence="1">Cytoplasm</location>
    </subcellularLocation>
</comment>
<gene>
    <name evidence="11" type="ORF">P7H43_10500</name>
</gene>
<evidence type="ECO:0000256" key="6">
    <source>
        <dbReference type="ARBA" id="ARBA00023125"/>
    </source>
</evidence>
<dbReference type="PANTHER" id="PTHR42713:SF3">
    <property type="entry name" value="TRANSCRIPTIONAL REGULATORY PROTEIN HPTR"/>
    <property type="match status" value="1"/>
</dbReference>
<evidence type="ECO:0000313" key="11">
    <source>
        <dbReference type="EMBL" id="MDT2810905.1"/>
    </source>
</evidence>
<dbReference type="GO" id="GO:0000160">
    <property type="term" value="P:phosphorelay signal transduction system"/>
    <property type="evidence" value="ECO:0007669"/>
    <property type="project" value="UniProtKB-KW"/>
</dbReference>
<feature type="domain" description="HTH araC/xylS-type" evidence="9">
    <location>
        <begin position="139"/>
        <end position="239"/>
    </location>
</feature>
<feature type="domain" description="Response regulatory" evidence="10">
    <location>
        <begin position="3"/>
        <end position="120"/>
    </location>
</feature>
<dbReference type="InterPro" id="IPR001789">
    <property type="entry name" value="Sig_transdc_resp-reg_receiver"/>
</dbReference>
<dbReference type="PROSITE" id="PS50110">
    <property type="entry name" value="RESPONSE_REGULATORY"/>
    <property type="match status" value="1"/>
</dbReference>
<dbReference type="GO" id="GO:0003700">
    <property type="term" value="F:DNA-binding transcription factor activity"/>
    <property type="evidence" value="ECO:0007669"/>
    <property type="project" value="InterPro"/>
</dbReference>
<sequence>MATLLLVDDEKPVREGLSAYIRQSAPFFSEVLTAKNGKTALEIFEKTKVDVALIDINLGDFNGLDLIALIKKRFPSALIVVISGYDDFEYVRKALTLKVQDYLLKPIPQSDLSKLLQDLEQRVKPTPPVVPVGQPDLAHLAYQYIQQNYPDRSVSLQQAATALFISTSQLNKLLKKAYGSTFSELLIQYRLDKAKELLQTDLHYPISEIANKVGYEDPHYFSRLFRKKTGQSPVQYREANFNAPPI</sequence>
<dbReference type="EMBL" id="JARQBJ010000005">
    <property type="protein sequence ID" value="MDT2810905.1"/>
    <property type="molecule type" value="Genomic_DNA"/>
</dbReference>
<keyword evidence="3 8" id="KW-0597">Phosphoprotein</keyword>
<proteinExistence type="predicted"/>
<dbReference type="InterPro" id="IPR018062">
    <property type="entry name" value="HTH_AraC-typ_CS"/>
</dbReference>
<dbReference type="SUPFAM" id="SSF52172">
    <property type="entry name" value="CheY-like"/>
    <property type="match status" value="1"/>
</dbReference>
<dbReference type="PANTHER" id="PTHR42713">
    <property type="entry name" value="HISTIDINE KINASE-RELATED"/>
    <property type="match status" value="1"/>
</dbReference>
<name>A0AAW8TXL7_9ENTE</name>
<dbReference type="AlphaFoldDB" id="A0AAW8TXL7"/>
<comment type="caution">
    <text evidence="11">The sequence shown here is derived from an EMBL/GenBank/DDBJ whole genome shotgun (WGS) entry which is preliminary data.</text>
</comment>
<evidence type="ECO:0000256" key="2">
    <source>
        <dbReference type="ARBA" id="ARBA00022490"/>
    </source>
</evidence>
<dbReference type="Gene3D" id="1.10.10.60">
    <property type="entry name" value="Homeodomain-like"/>
    <property type="match status" value="2"/>
</dbReference>
<accession>A0AAW8TXL7</accession>
<evidence type="ECO:0000259" key="10">
    <source>
        <dbReference type="PROSITE" id="PS50110"/>
    </source>
</evidence>
<dbReference type="Pfam" id="PF00072">
    <property type="entry name" value="Response_reg"/>
    <property type="match status" value="1"/>
</dbReference>
<organism evidence="11 12">
    <name type="scientific">Enterococcus asini</name>
    <dbReference type="NCBI Taxonomy" id="57732"/>
    <lineage>
        <taxon>Bacteria</taxon>
        <taxon>Bacillati</taxon>
        <taxon>Bacillota</taxon>
        <taxon>Bacilli</taxon>
        <taxon>Lactobacillales</taxon>
        <taxon>Enterococcaceae</taxon>
        <taxon>Enterococcus</taxon>
    </lineage>
</organism>
<dbReference type="InterPro" id="IPR020449">
    <property type="entry name" value="Tscrpt_reg_AraC-type_HTH"/>
</dbReference>
<evidence type="ECO:0000256" key="8">
    <source>
        <dbReference type="PROSITE-ProRule" id="PRU00169"/>
    </source>
</evidence>
<evidence type="ECO:0000256" key="4">
    <source>
        <dbReference type="ARBA" id="ARBA00023012"/>
    </source>
</evidence>
<dbReference type="InterPro" id="IPR018060">
    <property type="entry name" value="HTH_AraC"/>
</dbReference>
<dbReference type="Gene3D" id="3.40.50.2300">
    <property type="match status" value="1"/>
</dbReference>
<keyword evidence="6" id="KW-0238">DNA-binding</keyword>
<dbReference type="GO" id="GO:0005737">
    <property type="term" value="C:cytoplasm"/>
    <property type="evidence" value="ECO:0007669"/>
    <property type="project" value="UniProtKB-SubCell"/>
</dbReference>
<dbReference type="Pfam" id="PF12833">
    <property type="entry name" value="HTH_18"/>
    <property type="match status" value="1"/>
</dbReference>
<evidence type="ECO:0000256" key="5">
    <source>
        <dbReference type="ARBA" id="ARBA00023015"/>
    </source>
</evidence>
<evidence type="ECO:0000256" key="7">
    <source>
        <dbReference type="ARBA" id="ARBA00023163"/>
    </source>
</evidence>
<dbReference type="SMART" id="SM00342">
    <property type="entry name" value="HTH_ARAC"/>
    <property type="match status" value="1"/>
</dbReference>
<dbReference type="InterPro" id="IPR051552">
    <property type="entry name" value="HptR"/>
</dbReference>
<keyword evidence="7" id="KW-0804">Transcription</keyword>
<dbReference type="PRINTS" id="PR00032">
    <property type="entry name" value="HTHARAC"/>
</dbReference>
<dbReference type="CDD" id="cd17536">
    <property type="entry name" value="REC_YesN-like"/>
    <property type="match status" value="1"/>
</dbReference>
<dbReference type="InterPro" id="IPR009057">
    <property type="entry name" value="Homeodomain-like_sf"/>
</dbReference>
<evidence type="ECO:0000256" key="3">
    <source>
        <dbReference type="ARBA" id="ARBA00022553"/>
    </source>
</evidence>
<evidence type="ECO:0000259" key="9">
    <source>
        <dbReference type="PROSITE" id="PS01124"/>
    </source>
</evidence>
<dbReference type="GO" id="GO:0043565">
    <property type="term" value="F:sequence-specific DNA binding"/>
    <property type="evidence" value="ECO:0007669"/>
    <property type="project" value="InterPro"/>
</dbReference>
<keyword evidence="5" id="KW-0805">Transcription regulation</keyword>
<evidence type="ECO:0000256" key="1">
    <source>
        <dbReference type="ARBA" id="ARBA00004496"/>
    </source>
</evidence>
<reference evidence="11" key="1">
    <citation type="submission" date="2023-03" db="EMBL/GenBank/DDBJ databases">
        <authorList>
            <person name="Shen W."/>
            <person name="Cai J."/>
        </authorList>
    </citation>
    <scope>NUCLEOTIDE SEQUENCE</scope>
    <source>
        <strain evidence="11">B226-2</strain>
    </source>
</reference>
<dbReference type="RefSeq" id="WP_270597914.1">
    <property type="nucleotide sequence ID" value="NZ_JAQESC010000004.1"/>
</dbReference>